<organism evidence="3 4">
    <name type="scientific">Fusarium equiseti</name>
    <name type="common">Fusarium scirpi</name>
    <dbReference type="NCBI Taxonomy" id="61235"/>
    <lineage>
        <taxon>Eukaryota</taxon>
        <taxon>Fungi</taxon>
        <taxon>Dikarya</taxon>
        <taxon>Ascomycota</taxon>
        <taxon>Pezizomycotina</taxon>
        <taxon>Sordariomycetes</taxon>
        <taxon>Hypocreomycetidae</taxon>
        <taxon>Hypocreales</taxon>
        <taxon>Nectriaceae</taxon>
        <taxon>Fusarium</taxon>
        <taxon>Fusarium incarnatum-equiseti species complex</taxon>
    </lineage>
</organism>
<reference evidence="3" key="1">
    <citation type="submission" date="2022-09" db="EMBL/GenBank/DDBJ databases">
        <title>Fusarium specimens isolated from Avocado Roots.</title>
        <authorList>
            <person name="Stajich J."/>
            <person name="Roper C."/>
            <person name="Heimlech-Rivalta G."/>
        </authorList>
    </citation>
    <scope>NUCLEOTIDE SEQUENCE</scope>
    <source>
        <strain evidence="3">CF00095</strain>
    </source>
</reference>
<dbReference type="InterPro" id="IPR029052">
    <property type="entry name" value="Metallo-depent_PP-like"/>
</dbReference>
<dbReference type="PANTHER" id="PTHR12905">
    <property type="entry name" value="METALLOPHOSPHOESTERASE"/>
    <property type="match status" value="1"/>
</dbReference>
<gene>
    <name evidence="3" type="ORF">NW768_001438</name>
</gene>
<dbReference type="InterPro" id="IPR004843">
    <property type="entry name" value="Calcineurin-like_PHP"/>
</dbReference>
<dbReference type="PANTHER" id="PTHR12905:SF0">
    <property type="entry name" value="CALCINEURIN-LIKE PHOSPHOESTERASE DOMAIN-CONTAINING PROTEIN"/>
    <property type="match status" value="1"/>
</dbReference>
<sequence>MAEAPRPKHIKTRILIISDTHGTKPKPKNEDGPSTDDELNKEDVTRTVTGWRDPLPDVDVVIHCGDLTKRTTIPEFEATFSVLQSIKAPLKLAIAGNHDTALDHDYWINKFGGSKETLDNVETIIREAETDGVRYLTEGVHQFAMANGALLKVYASPWTPAYGGWAFQYKNGHDFDIPSGMDVVLTHGPPQGIRDFAGVAGTHAGCPDLLAAVAHAKPKIHCFGHIHEAWGTHYVTWDGDKINEDRSRQVGLKGLRPGKVTQDDEMAKITRAKLIKMSKQRAAHLDLTQGDSCIIPGEQTLFVNAAIMDIRYRPIQLPWLINVDLAPHGQTT</sequence>
<protein>
    <recommendedName>
        <fullName evidence="2">Calcineurin-like phosphoesterase domain-containing protein</fullName>
    </recommendedName>
</protein>
<evidence type="ECO:0000256" key="1">
    <source>
        <dbReference type="SAM" id="MobiDB-lite"/>
    </source>
</evidence>
<dbReference type="SUPFAM" id="SSF56300">
    <property type="entry name" value="Metallo-dependent phosphatases"/>
    <property type="match status" value="1"/>
</dbReference>
<dbReference type="Gene3D" id="3.60.21.10">
    <property type="match status" value="1"/>
</dbReference>
<dbReference type="InterPro" id="IPR051693">
    <property type="entry name" value="UPF0046_metallophosphoest"/>
</dbReference>
<dbReference type="Pfam" id="PF00149">
    <property type="entry name" value="Metallophos"/>
    <property type="match status" value="1"/>
</dbReference>
<comment type="caution">
    <text evidence="3">The sequence shown here is derived from an EMBL/GenBank/DDBJ whole genome shotgun (WGS) entry which is preliminary data.</text>
</comment>
<name>A0ABQ8RQ75_FUSEQ</name>
<evidence type="ECO:0000259" key="2">
    <source>
        <dbReference type="Pfam" id="PF00149"/>
    </source>
</evidence>
<evidence type="ECO:0000313" key="4">
    <source>
        <dbReference type="Proteomes" id="UP001152024"/>
    </source>
</evidence>
<dbReference type="CDD" id="cd07379">
    <property type="entry name" value="MPP_239FB"/>
    <property type="match status" value="1"/>
</dbReference>
<keyword evidence="4" id="KW-1185">Reference proteome</keyword>
<dbReference type="EMBL" id="JAOQBH010000002">
    <property type="protein sequence ID" value="KAJ4140085.1"/>
    <property type="molecule type" value="Genomic_DNA"/>
</dbReference>
<dbReference type="Proteomes" id="UP001152024">
    <property type="component" value="Unassembled WGS sequence"/>
</dbReference>
<feature type="region of interest" description="Disordered" evidence="1">
    <location>
        <begin position="1"/>
        <end position="41"/>
    </location>
</feature>
<feature type="domain" description="Calcineurin-like phosphoesterase" evidence="2">
    <location>
        <begin position="13"/>
        <end position="228"/>
    </location>
</feature>
<evidence type="ECO:0000313" key="3">
    <source>
        <dbReference type="EMBL" id="KAJ4140085.1"/>
    </source>
</evidence>
<accession>A0ABQ8RQ75</accession>
<proteinExistence type="predicted"/>